<evidence type="ECO:0000313" key="2">
    <source>
        <dbReference type="Proteomes" id="UP000653730"/>
    </source>
</evidence>
<organism evidence="1 2">
    <name type="scientific">Sinomicrobium weinanense</name>
    <dbReference type="NCBI Taxonomy" id="2842200"/>
    <lineage>
        <taxon>Bacteria</taxon>
        <taxon>Pseudomonadati</taxon>
        <taxon>Bacteroidota</taxon>
        <taxon>Flavobacteriia</taxon>
        <taxon>Flavobacteriales</taxon>
        <taxon>Flavobacteriaceae</taxon>
        <taxon>Sinomicrobium</taxon>
    </lineage>
</organism>
<gene>
    <name evidence="1" type="ORF">IBL28_19795</name>
</gene>
<proteinExistence type="predicted"/>
<comment type="caution">
    <text evidence="1">The sequence shown here is derived from an EMBL/GenBank/DDBJ whole genome shotgun (WGS) entry which is preliminary data.</text>
</comment>
<dbReference type="AlphaFoldDB" id="A0A926Q5J2"/>
<dbReference type="InterPro" id="IPR045788">
    <property type="entry name" value="MobC_2"/>
</dbReference>
<reference evidence="1 2" key="1">
    <citation type="submission" date="2020-09" db="EMBL/GenBank/DDBJ databases">
        <title>Sinomicrobium weinanense sp. nov., a halophilic bacteria isolated from saline-alkali soil.</title>
        <authorList>
            <person name="Wu P."/>
            <person name="Ren H."/>
            <person name="Mei Y."/>
            <person name="Liang Y."/>
            <person name="Chen Z."/>
        </authorList>
    </citation>
    <scope>NUCLEOTIDE SEQUENCE [LARGE SCALE GENOMIC DNA]</scope>
    <source>
        <strain evidence="1 2">FJxs</strain>
    </source>
</reference>
<protein>
    <submittedName>
        <fullName evidence="1">Plasmid mobilization relaxosome protein MobC</fullName>
    </submittedName>
</protein>
<accession>A0A926Q5J2</accession>
<name>A0A926Q5J2_9FLAO</name>
<sequence>MMKEKVNRTRMVHVRLTHDEYQKLQQRFQKTTCRKFSEYLRHCLFDKPVTTTYRNTSLDDFMIEMSALKKELNHIGNNYNQAVKKLHTLWRIEEFRKWITMNERDKIILFVKIDAIEHHLKKMAEVWLR</sequence>
<keyword evidence="2" id="KW-1185">Reference proteome</keyword>
<dbReference type="Proteomes" id="UP000653730">
    <property type="component" value="Unassembled WGS sequence"/>
</dbReference>
<dbReference type="EMBL" id="JACVDC010000096">
    <property type="protein sequence ID" value="MBC9798221.1"/>
    <property type="molecule type" value="Genomic_DNA"/>
</dbReference>
<dbReference type="RefSeq" id="WP_187967345.1">
    <property type="nucleotide sequence ID" value="NZ_JACVDC010000096.1"/>
</dbReference>
<evidence type="ECO:0000313" key="1">
    <source>
        <dbReference type="EMBL" id="MBC9798221.1"/>
    </source>
</evidence>
<dbReference type="Pfam" id="PF19514">
    <property type="entry name" value="MobC_2"/>
    <property type="match status" value="1"/>
</dbReference>